<dbReference type="InterPro" id="IPR012944">
    <property type="entry name" value="SusD_RagB_dom"/>
</dbReference>
<dbReference type="GO" id="GO:0009279">
    <property type="term" value="C:cell outer membrane"/>
    <property type="evidence" value="ECO:0007669"/>
    <property type="project" value="UniProtKB-SubCell"/>
</dbReference>
<keyword evidence="8" id="KW-1185">Reference proteome</keyword>
<dbReference type="Gene3D" id="1.25.40.390">
    <property type="match status" value="1"/>
</dbReference>
<dbReference type="RefSeq" id="WP_187467609.1">
    <property type="nucleotide sequence ID" value="NZ_JACSIT010000139.1"/>
</dbReference>
<evidence type="ECO:0000256" key="3">
    <source>
        <dbReference type="ARBA" id="ARBA00022729"/>
    </source>
</evidence>
<evidence type="ECO:0000256" key="4">
    <source>
        <dbReference type="ARBA" id="ARBA00023136"/>
    </source>
</evidence>
<keyword evidence="3" id="KW-0732">Signal</keyword>
<gene>
    <name evidence="7" type="ORF">H9S92_15530</name>
</gene>
<protein>
    <submittedName>
        <fullName evidence="7">RagB/SusD family nutrient uptake outer membrane protein</fullName>
    </submittedName>
</protein>
<comment type="subcellular location">
    <subcellularLocation>
        <location evidence="1">Cell outer membrane</location>
    </subcellularLocation>
</comment>
<keyword evidence="4" id="KW-0472">Membrane</keyword>
<feature type="domain" description="RagB/SusD" evidence="6">
    <location>
        <begin position="303"/>
        <end position="497"/>
    </location>
</feature>
<evidence type="ECO:0000259" key="6">
    <source>
        <dbReference type="Pfam" id="PF07980"/>
    </source>
</evidence>
<dbReference type="SUPFAM" id="SSF48452">
    <property type="entry name" value="TPR-like"/>
    <property type="match status" value="1"/>
</dbReference>
<organism evidence="7 8">
    <name type="scientific">Neolewinella lacunae</name>
    <dbReference type="NCBI Taxonomy" id="1517758"/>
    <lineage>
        <taxon>Bacteria</taxon>
        <taxon>Pseudomonadati</taxon>
        <taxon>Bacteroidota</taxon>
        <taxon>Saprospiria</taxon>
        <taxon>Saprospirales</taxon>
        <taxon>Lewinellaceae</taxon>
        <taxon>Neolewinella</taxon>
    </lineage>
</organism>
<comment type="similarity">
    <text evidence="2">Belongs to the SusD family.</text>
</comment>
<evidence type="ECO:0000256" key="1">
    <source>
        <dbReference type="ARBA" id="ARBA00004442"/>
    </source>
</evidence>
<dbReference type="AlphaFoldDB" id="A0A923T9Y9"/>
<evidence type="ECO:0000256" key="5">
    <source>
        <dbReference type="ARBA" id="ARBA00023237"/>
    </source>
</evidence>
<dbReference type="EMBL" id="JACSIT010000139">
    <property type="protein sequence ID" value="MBC6995578.1"/>
    <property type="molecule type" value="Genomic_DNA"/>
</dbReference>
<dbReference type="Pfam" id="PF07980">
    <property type="entry name" value="SusD_RagB"/>
    <property type="match status" value="1"/>
</dbReference>
<proteinExistence type="inferred from homology"/>
<sequence>MKSNYLSKGIIATVAFSFFAFNSCTDLQVEEIDSVVIESSGGASAGDPAQLIEAAYNDLSVFTDQANLYSLFQHPSDEMIPPTRGVDWGDNGVWRTLHAHSWDPTHEQVLNAWNALNQRIFKTAEILASNPNAEQAAQANFLQGFYIWHVLDLYGQVPFREFDEGVDVLPRVLSRSEALNRAIERVEGAISNLPSVGPGENIRGSKAAAYAILTRMYLNKAVYTAADPAGPYQHDPADLDKVIQYADLLTAEGYEFDDDYFSIWEVGTDKEPILVSNQGSGQNRWMMTLHYSQNPSGWNGFTTISDFYDQWDQNDPRFGRDATPDGTAFSGIGVGMLQGQQFDDNGNIIIDTRTQMPLQFTEEVKLAGAPTAQGIRVIKYHPARASKYIILRYAEAQLNKAEAQLRKGDSAGALATINAMRTARGGATLGSIDEAAMLAERSFETYWEGLRRIDQVRFGTFTDSWTEKTSSDPTRVLFPIPQQALDSNPNLQQNPGY</sequence>
<dbReference type="InterPro" id="IPR011990">
    <property type="entry name" value="TPR-like_helical_dom_sf"/>
</dbReference>
<keyword evidence="5" id="KW-0998">Cell outer membrane</keyword>
<evidence type="ECO:0000256" key="2">
    <source>
        <dbReference type="ARBA" id="ARBA00006275"/>
    </source>
</evidence>
<name>A0A923T9Y9_9BACT</name>
<evidence type="ECO:0000313" key="8">
    <source>
        <dbReference type="Proteomes" id="UP000650081"/>
    </source>
</evidence>
<accession>A0A923T9Y9</accession>
<reference evidence="7" key="1">
    <citation type="submission" date="2020-08" db="EMBL/GenBank/DDBJ databases">
        <title>Lewinella bacteria from marine environments.</title>
        <authorList>
            <person name="Zhong Y."/>
        </authorList>
    </citation>
    <scope>NUCLEOTIDE SEQUENCE</scope>
    <source>
        <strain evidence="7">KCTC 42187</strain>
    </source>
</reference>
<dbReference type="Proteomes" id="UP000650081">
    <property type="component" value="Unassembled WGS sequence"/>
</dbReference>
<evidence type="ECO:0000313" key="7">
    <source>
        <dbReference type="EMBL" id="MBC6995578.1"/>
    </source>
</evidence>
<comment type="caution">
    <text evidence="7">The sequence shown here is derived from an EMBL/GenBank/DDBJ whole genome shotgun (WGS) entry which is preliminary data.</text>
</comment>